<gene>
    <name evidence="1" type="ORF">Tsubulata_036167</name>
</gene>
<proteinExistence type="predicted"/>
<dbReference type="AlphaFoldDB" id="A0A9Q0F614"/>
<evidence type="ECO:0000313" key="1">
    <source>
        <dbReference type="EMBL" id="KAJ4825559.1"/>
    </source>
</evidence>
<keyword evidence="2" id="KW-1185">Reference proteome</keyword>
<comment type="caution">
    <text evidence="1">The sequence shown here is derived from an EMBL/GenBank/DDBJ whole genome shotgun (WGS) entry which is preliminary data.</text>
</comment>
<protein>
    <submittedName>
        <fullName evidence="1">Uncharacterized protein</fullName>
    </submittedName>
</protein>
<sequence length="76" mass="8989">MFLFVFQLNLILWGESPVVIHVCGGLLFVFDLNSIVVGECLLCHFHFKKNNNWMAQVWSHLWQLSRWSTMYLDSLD</sequence>
<reference evidence="1" key="1">
    <citation type="submission" date="2022-02" db="EMBL/GenBank/DDBJ databases">
        <authorList>
            <person name="Henning P.M."/>
            <person name="McCubbin A.G."/>
            <person name="Shore J.S."/>
        </authorList>
    </citation>
    <scope>NUCLEOTIDE SEQUENCE</scope>
    <source>
        <strain evidence="1">F60SS</strain>
        <tissue evidence="1">Leaves</tissue>
    </source>
</reference>
<organism evidence="1 2">
    <name type="scientific">Turnera subulata</name>
    <dbReference type="NCBI Taxonomy" id="218843"/>
    <lineage>
        <taxon>Eukaryota</taxon>
        <taxon>Viridiplantae</taxon>
        <taxon>Streptophyta</taxon>
        <taxon>Embryophyta</taxon>
        <taxon>Tracheophyta</taxon>
        <taxon>Spermatophyta</taxon>
        <taxon>Magnoliopsida</taxon>
        <taxon>eudicotyledons</taxon>
        <taxon>Gunneridae</taxon>
        <taxon>Pentapetalae</taxon>
        <taxon>rosids</taxon>
        <taxon>fabids</taxon>
        <taxon>Malpighiales</taxon>
        <taxon>Passifloraceae</taxon>
        <taxon>Turnera</taxon>
    </lineage>
</organism>
<accession>A0A9Q0F614</accession>
<dbReference type="Proteomes" id="UP001141552">
    <property type="component" value="Unassembled WGS sequence"/>
</dbReference>
<evidence type="ECO:0000313" key="2">
    <source>
        <dbReference type="Proteomes" id="UP001141552"/>
    </source>
</evidence>
<reference evidence="1" key="2">
    <citation type="journal article" date="2023" name="Plants (Basel)">
        <title>Annotation of the Turnera subulata (Passifloraceae) Draft Genome Reveals the S-Locus Evolved after the Divergence of Turneroideae from Passifloroideae in a Stepwise Manner.</title>
        <authorList>
            <person name="Henning P.M."/>
            <person name="Roalson E.H."/>
            <person name="Mir W."/>
            <person name="McCubbin A.G."/>
            <person name="Shore J.S."/>
        </authorList>
    </citation>
    <scope>NUCLEOTIDE SEQUENCE</scope>
    <source>
        <strain evidence="1">F60SS</strain>
    </source>
</reference>
<name>A0A9Q0F614_9ROSI</name>
<dbReference type="EMBL" id="JAKUCV010006857">
    <property type="protein sequence ID" value="KAJ4825559.1"/>
    <property type="molecule type" value="Genomic_DNA"/>
</dbReference>